<sequence length="219" mass="22582">MITLQDEVPSAGVDVPSSQRPERERAVHGEPPGVMAQQGSGEAVAGDAREPSAERAVAADGAVDLLAGVRDPPLQGNTAPVAATRVSAPCSGSTPGRHTDARRFMGPGQDEVWEMLRLSVAASTWTHYCAGFRMVTAFLESRGWVSGSVSEALLVDHCFPGLFCVDRGPLLYTSGGGAGTYPPRWPSFRIGAPGSPCFLVGAAGNALATASSSDGSPAF</sequence>
<accession>A0A6P8T0V9</accession>
<feature type="region of interest" description="Disordered" evidence="1">
    <location>
        <begin position="1"/>
        <end position="51"/>
    </location>
</feature>
<name>A0A6P8T0V9_GEOSA</name>
<organism evidence="2 3">
    <name type="scientific">Geotrypetes seraphini</name>
    <name type="common">Gaboon caecilian</name>
    <name type="synonym">Caecilia seraphini</name>
    <dbReference type="NCBI Taxonomy" id="260995"/>
    <lineage>
        <taxon>Eukaryota</taxon>
        <taxon>Metazoa</taxon>
        <taxon>Chordata</taxon>
        <taxon>Craniata</taxon>
        <taxon>Vertebrata</taxon>
        <taxon>Euteleostomi</taxon>
        <taxon>Amphibia</taxon>
        <taxon>Gymnophiona</taxon>
        <taxon>Geotrypetes</taxon>
    </lineage>
</organism>
<dbReference type="AlphaFoldDB" id="A0A6P8T0V9"/>
<dbReference type="GeneID" id="117369369"/>
<proteinExistence type="predicted"/>
<gene>
    <name evidence="3" type="primary">LOC117369369</name>
</gene>
<dbReference type="InParanoid" id="A0A6P8T0V9"/>
<reference evidence="3" key="1">
    <citation type="submission" date="2025-08" db="UniProtKB">
        <authorList>
            <consortium name="RefSeq"/>
        </authorList>
    </citation>
    <scope>IDENTIFICATION</scope>
</reference>
<evidence type="ECO:0000313" key="2">
    <source>
        <dbReference type="Proteomes" id="UP000515159"/>
    </source>
</evidence>
<dbReference type="RefSeq" id="XP_033819741.1">
    <property type="nucleotide sequence ID" value="XM_033963850.1"/>
</dbReference>
<dbReference type="KEGG" id="gsh:117369369"/>
<evidence type="ECO:0000256" key="1">
    <source>
        <dbReference type="SAM" id="MobiDB-lite"/>
    </source>
</evidence>
<dbReference type="Proteomes" id="UP000515159">
    <property type="component" value="Chromosome 1"/>
</dbReference>
<protein>
    <submittedName>
        <fullName evidence="3">Uncharacterized protein LOC117369369 isoform X1</fullName>
    </submittedName>
</protein>
<keyword evidence="2" id="KW-1185">Reference proteome</keyword>
<evidence type="ECO:0000313" key="3">
    <source>
        <dbReference type="RefSeq" id="XP_033819741.1"/>
    </source>
</evidence>